<keyword evidence="1" id="KW-0472">Membrane</keyword>
<comment type="caution">
    <text evidence="2">The sequence shown here is derived from an EMBL/GenBank/DDBJ whole genome shotgun (WGS) entry which is preliminary data.</text>
</comment>
<feature type="non-terminal residue" evidence="2">
    <location>
        <position position="1"/>
    </location>
</feature>
<dbReference type="EMBL" id="JAHRHJ020000010">
    <property type="protein sequence ID" value="KAH9299344.1"/>
    <property type="molecule type" value="Genomic_DNA"/>
</dbReference>
<evidence type="ECO:0000313" key="2">
    <source>
        <dbReference type="EMBL" id="KAH9299344.1"/>
    </source>
</evidence>
<accession>A0AA38CLY0</accession>
<feature type="transmembrane region" description="Helical" evidence="1">
    <location>
        <begin position="540"/>
        <end position="558"/>
    </location>
</feature>
<name>A0AA38CLY0_TAXCH</name>
<sequence>MEKVTTILTHKYPYPHEHSQHAITAVVVGSLFFISVDNLQTLIHKLDNNIKWWSIYCGNRTPTREKSFGSKDFGRVMDTFIKGWPQVHELKEQVCSNWLAPVGSASDYPVFSKWVIYGESADKISPVFSLWATFIGLYIANYVVERSTGWALTRPQSASVSDTGRTSIIPDFLDMVPWYSGTSADLFKTAFDLLVSVTLFLGRFDMRMMQAAMIKAQANDTKEGFLFDHLNGREELWFDFMADTGDGGNSTYSVARLLAQPCLRVSYKDYVKELPRGRVLLIGGDLAYPNPSPFTYEHRLFCPFEYALQPPACYKPESIAVYKPELPAGVDSLKSYDGPQAFAIPGNHDWFDGLDTFMRYICHKSWLGGWLLPQQRSYFALQLPHGWWIFGFDQALHGDIDIYQFKFFSELVKKQVGESDRVIIITHEPNWLLDWYWSGCTGKNVSLLIKDHLKGRCQIRLAGDLHHYMRHSAVPSTKPVYVKHLIVNGCGGAFLHPTHVFSNFQQFLGSCYENKAAYPSYEDSKRIALGNILKFRRKNWQFDVIGGIIYFLLVFSTFPQCNLDHILEDNTWHGHLQQCFGTLWHAFTDILNHSYVSLAGIIVLLLSAIMFVPVKLSRRWRAVTGFVHVSAHITAAMILMLLLELGIEICVRHKLLGTSGYHTLYDWYRTVECEHFPDPTDLRTRMEDWTFGLYPACIKYLMSAFDVPEVIAVTRNNICKSGMETISREFAMIYYICIFMYFWVFSTPVVSLVFGSYLYICVNWLHIHFDEAYSSLRIANYKSFTRFHISPSGNLDVYTLAVDK</sequence>
<dbReference type="OMA" id="MWYKEEH"/>
<dbReference type="InterPro" id="IPR029052">
    <property type="entry name" value="Metallo-depent_PP-like"/>
</dbReference>
<evidence type="ECO:0000256" key="1">
    <source>
        <dbReference type="SAM" id="Phobius"/>
    </source>
</evidence>
<gene>
    <name evidence="2" type="ORF">KI387_031026</name>
</gene>
<organism evidence="2 3">
    <name type="scientific">Taxus chinensis</name>
    <name type="common">Chinese yew</name>
    <name type="synonym">Taxus wallichiana var. chinensis</name>
    <dbReference type="NCBI Taxonomy" id="29808"/>
    <lineage>
        <taxon>Eukaryota</taxon>
        <taxon>Viridiplantae</taxon>
        <taxon>Streptophyta</taxon>
        <taxon>Embryophyta</taxon>
        <taxon>Tracheophyta</taxon>
        <taxon>Spermatophyta</taxon>
        <taxon>Pinopsida</taxon>
        <taxon>Pinidae</taxon>
        <taxon>Conifers II</taxon>
        <taxon>Cupressales</taxon>
        <taxon>Taxaceae</taxon>
        <taxon>Taxus</taxon>
    </lineage>
</organism>
<feature type="transmembrane region" description="Helical" evidence="1">
    <location>
        <begin position="595"/>
        <end position="614"/>
    </location>
</feature>
<proteinExistence type="predicted"/>
<keyword evidence="3" id="KW-1185">Reference proteome</keyword>
<evidence type="ECO:0008006" key="4">
    <source>
        <dbReference type="Google" id="ProtNLM"/>
    </source>
</evidence>
<keyword evidence="1" id="KW-1133">Transmembrane helix</keyword>
<feature type="transmembrane region" description="Helical" evidence="1">
    <location>
        <begin position="127"/>
        <end position="144"/>
    </location>
</feature>
<dbReference type="Proteomes" id="UP000824469">
    <property type="component" value="Unassembled WGS sequence"/>
</dbReference>
<protein>
    <recommendedName>
        <fullName evidence="4">Calcineurin-like phosphoesterase domain-containing protein</fullName>
    </recommendedName>
</protein>
<dbReference type="SUPFAM" id="SSF56300">
    <property type="entry name" value="Metallo-dependent phosphatases"/>
    <property type="match status" value="1"/>
</dbReference>
<keyword evidence="1" id="KW-0812">Transmembrane</keyword>
<reference evidence="2 3" key="1">
    <citation type="journal article" date="2021" name="Nat. Plants">
        <title>The Taxus genome provides insights into paclitaxel biosynthesis.</title>
        <authorList>
            <person name="Xiong X."/>
            <person name="Gou J."/>
            <person name="Liao Q."/>
            <person name="Li Y."/>
            <person name="Zhou Q."/>
            <person name="Bi G."/>
            <person name="Li C."/>
            <person name="Du R."/>
            <person name="Wang X."/>
            <person name="Sun T."/>
            <person name="Guo L."/>
            <person name="Liang H."/>
            <person name="Lu P."/>
            <person name="Wu Y."/>
            <person name="Zhang Z."/>
            <person name="Ro D.K."/>
            <person name="Shang Y."/>
            <person name="Huang S."/>
            <person name="Yan J."/>
        </authorList>
    </citation>
    <scope>NUCLEOTIDE SEQUENCE [LARGE SCALE GENOMIC DNA]</scope>
    <source>
        <strain evidence="2">Ta-2019</strain>
    </source>
</reference>
<dbReference type="PANTHER" id="PTHR34211">
    <property type="entry name" value="CALCINEURIN-LIKE METALLO-PHOSPHOESTERASE SUPERFAMILY PROTEIN"/>
    <property type="match status" value="1"/>
</dbReference>
<dbReference type="GO" id="GO:0016787">
    <property type="term" value="F:hydrolase activity"/>
    <property type="evidence" value="ECO:0007669"/>
    <property type="project" value="InterPro"/>
</dbReference>
<evidence type="ECO:0000313" key="3">
    <source>
        <dbReference type="Proteomes" id="UP000824469"/>
    </source>
</evidence>
<feature type="transmembrane region" description="Helical" evidence="1">
    <location>
        <begin position="626"/>
        <end position="647"/>
    </location>
</feature>
<feature type="transmembrane region" description="Helical" evidence="1">
    <location>
        <begin position="732"/>
        <end position="760"/>
    </location>
</feature>
<feature type="transmembrane region" description="Helical" evidence="1">
    <location>
        <begin position="20"/>
        <end position="39"/>
    </location>
</feature>
<dbReference type="AlphaFoldDB" id="A0AA38CLY0"/>
<dbReference type="PANTHER" id="PTHR34211:SF3">
    <property type="entry name" value="CALCINEURIN-LIKE METALLO-PHOSPHOESTERASE SUPERFAMILY PROTEIN"/>
    <property type="match status" value="1"/>
</dbReference>